<organism evidence="2 3">
    <name type="scientific">Mycetohabitans rhizoxinica (strain DSM 19002 / CIP 109453 / HKI 454)</name>
    <name type="common">Paraburkholderia rhizoxinica</name>
    <dbReference type="NCBI Taxonomy" id="882378"/>
    <lineage>
        <taxon>Bacteria</taxon>
        <taxon>Pseudomonadati</taxon>
        <taxon>Pseudomonadota</taxon>
        <taxon>Betaproteobacteria</taxon>
        <taxon>Burkholderiales</taxon>
        <taxon>Burkholderiaceae</taxon>
        <taxon>Mycetohabitans</taxon>
    </lineage>
</organism>
<evidence type="ECO:0000313" key="2">
    <source>
        <dbReference type="EMBL" id="CBW75897.1"/>
    </source>
</evidence>
<dbReference type="CDD" id="cd16913">
    <property type="entry name" value="YkuD_like"/>
    <property type="match status" value="1"/>
</dbReference>
<accession>E5AKU0</accession>
<gene>
    <name evidence="2" type="ordered locus">RBRH_01493</name>
</gene>
<dbReference type="HOGENOM" id="CLU_042252_2_0_4"/>
<evidence type="ECO:0008006" key="4">
    <source>
        <dbReference type="Google" id="ProtNLM"/>
    </source>
</evidence>
<feature type="region of interest" description="Disordered" evidence="1">
    <location>
        <begin position="435"/>
        <end position="457"/>
    </location>
</feature>
<proteinExistence type="predicted"/>
<sequence>MARTPAVQHGLSAMQKTHHPSPVLHQSAHNAQRPACGLSQFDCTSARLLHGRMLTLAWIALALWTPMPAVGSSQQSDASAGATAAEPALRPRSSAQSTLDTVKSVIETAFTPVTSSVPRSSTSSGSSATLGSSAAPASPAAPGSSTAPKQPAAPRQSSAVGSSSVPVPVQTPASSPVRPPAQPTASATHAPPCDTPILPRYTNVLSALDYRKLYEQTVNRTLSIPATAQAHYGQLLQNALVQAGLPDVANEFVAVVDRNPFVQAFVLMWRQASSDPWQVIGASPVSTGMPGRYDHFITPLGVFRHTPDNMDFRAEGTLNDNGIRGYGAHDQRIYDLGWAQAQRGWGPRATSQMRLQMHSTDPDRLESLLGMRHSKGCIRIPGTLNTFLDHYGILDADYETRIREGHFLWVLKPDREASRWAGRYIVIIDGGATQRPTWSPAPRGPRVKHGAQIDTAD</sequence>
<dbReference type="KEGG" id="brh:RBRH_01493"/>
<protein>
    <recommendedName>
        <fullName evidence="4">YkuD domain-containing protein</fullName>
    </recommendedName>
</protein>
<evidence type="ECO:0000313" key="3">
    <source>
        <dbReference type="Proteomes" id="UP000007437"/>
    </source>
</evidence>
<evidence type="ECO:0000256" key="1">
    <source>
        <dbReference type="SAM" id="MobiDB-lite"/>
    </source>
</evidence>
<dbReference type="STRING" id="882378.RBRH_01493"/>
<feature type="region of interest" description="Disordered" evidence="1">
    <location>
        <begin position="113"/>
        <end position="194"/>
    </location>
</feature>
<feature type="compositionally biased region" description="Low complexity" evidence="1">
    <location>
        <begin position="113"/>
        <end position="176"/>
    </location>
</feature>
<reference evidence="2 3" key="1">
    <citation type="journal article" date="2011" name="J. Bacteriol.">
        <title>Complete genome sequence of Burkholderia rhizoxinica, an endosymbiont of Rhizopus microsporus.</title>
        <authorList>
            <person name="Lackner G."/>
            <person name="Moebius N."/>
            <person name="Partida-Martinez L."/>
            <person name="Hertweck C."/>
        </authorList>
    </citation>
    <scope>NUCLEOTIDE SEQUENCE [LARGE SCALE GENOMIC DNA]</scope>
    <source>
        <strain evidence="3">DSM 19002 / CIP 109453 / HKI 454</strain>
    </source>
</reference>
<name>E5AKU0_MYCRK</name>
<dbReference type="Proteomes" id="UP000007437">
    <property type="component" value="Chromosome"/>
</dbReference>
<dbReference type="eggNOG" id="COG1376">
    <property type="taxonomic scope" value="Bacteria"/>
</dbReference>
<dbReference type="AlphaFoldDB" id="E5AKU0"/>
<dbReference type="InterPro" id="IPR005490">
    <property type="entry name" value="LD_TPept_cat_dom"/>
</dbReference>
<feature type="region of interest" description="Disordered" evidence="1">
    <location>
        <begin position="1"/>
        <end position="30"/>
    </location>
</feature>
<dbReference type="GO" id="GO:0016740">
    <property type="term" value="F:transferase activity"/>
    <property type="evidence" value="ECO:0007669"/>
    <property type="project" value="InterPro"/>
</dbReference>
<dbReference type="EMBL" id="FR687359">
    <property type="protein sequence ID" value="CBW75897.1"/>
    <property type="molecule type" value="Genomic_DNA"/>
</dbReference>
<feature type="region of interest" description="Disordered" evidence="1">
    <location>
        <begin position="70"/>
        <end position="99"/>
    </location>
</feature>
<feature type="compositionally biased region" description="Low complexity" evidence="1">
    <location>
        <begin position="70"/>
        <end position="88"/>
    </location>
</feature>